<evidence type="ECO:0000313" key="3">
    <source>
        <dbReference type="Proteomes" id="UP001232117"/>
    </source>
</evidence>
<dbReference type="Proteomes" id="UP001232117">
    <property type="component" value="Chromosome"/>
</dbReference>
<protein>
    <submittedName>
        <fullName evidence="2">Iron-sulfur cluster assembly accessory protein</fullName>
    </submittedName>
</protein>
<name>A0ABY8N6E6_9FLAO</name>
<dbReference type="Pfam" id="PF01521">
    <property type="entry name" value="Fe-S_biosyn"/>
    <property type="match status" value="1"/>
</dbReference>
<dbReference type="InterPro" id="IPR035903">
    <property type="entry name" value="HesB-like_dom_sf"/>
</dbReference>
<dbReference type="InterPro" id="IPR000361">
    <property type="entry name" value="ATAP_core_dom"/>
</dbReference>
<organism evidence="2 3">
    <name type="scientific">Flavobacterium keumense</name>
    <dbReference type="NCBI Taxonomy" id="1306518"/>
    <lineage>
        <taxon>Bacteria</taxon>
        <taxon>Pseudomonadati</taxon>
        <taxon>Bacteroidota</taxon>
        <taxon>Flavobacteriia</taxon>
        <taxon>Flavobacteriales</taxon>
        <taxon>Flavobacteriaceae</taxon>
        <taxon>Flavobacterium</taxon>
    </lineage>
</organism>
<evidence type="ECO:0000259" key="1">
    <source>
        <dbReference type="Pfam" id="PF01521"/>
    </source>
</evidence>
<dbReference type="PANTHER" id="PTHR43011:SF1">
    <property type="entry name" value="IRON-SULFUR CLUSTER ASSEMBLY 2 HOMOLOG, MITOCHONDRIAL"/>
    <property type="match status" value="1"/>
</dbReference>
<keyword evidence="3" id="KW-1185">Reference proteome</keyword>
<dbReference type="PANTHER" id="PTHR43011">
    <property type="entry name" value="IRON-SULFUR CLUSTER ASSEMBLY 2 HOMOLOG, MITOCHONDRIAL"/>
    <property type="match status" value="1"/>
</dbReference>
<dbReference type="SUPFAM" id="SSF89360">
    <property type="entry name" value="HesB-like domain"/>
    <property type="match status" value="1"/>
</dbReference>
<dbReference type="RefSeq" id="WP_264534279.1">
    <property type="nucleotide sequence ID" value="NZ_CP092332.1"/>
</dbReference>
<evidence type="ECO:0000313" key="2">
    <source>
        <dbReference type="EMBL" id="WGK95107.1"/>
    </source>
</evidence>
<accession>A0ABY8N6E6</accession>
<dbReference type="Gene3D" id="2.60.300.12">
    <property type="entry name" value="HesB-like domain"/>
    <property type="match status" value="1"/>
</dbReference>
<reference evidence="2 3" key="1">
    <citation type="submission" date="2022-02" db="EMBL/GenBank/DDBJ databases">
        <authorList>
            <person name="Cha I.-T."/>
            <person name="Lee K.-E."/>
            <person name="Park S.-J."/>
        </authorList>
    </citation>
    <scope>NUCLEOTIDE SEQUENCE [LARGE SCALE GENOMIC DNA]</scope>
    <source>
        <strain evidence="2 3">K3R-10</strain>
    </source>
</reference>
<proteinExistence type="predicted"/>
<feature type="domain" description="Core" evidence="1">
    <location>
        <begin position="4"/>
        <end position="103"/>
    </location>
</feature>
<gene>
    <name evidence="2" type="ORF">MG292_02445</name>
</gene>
<reference evidence="2 3" key="2">
    <citation type="submission" date="2023-06" db="EMBL/GenBank/DDBJ databases">
        <title>Complete Genome Sequence of Flavobacterium keumense K3R-10.</title>
        <authorList>
            <person name="Jeong H."/>
            <person name="Jhang S.Y."/>
            <person name="Kim J.N."/>
        </authorList>
    </citation>
    <scope>NUCLEOTIDE SEQUENCE [LARGE SCALE GENOMIC DNA]</scope>
    <source>
        <strain evidence="2 3">K3R-10</strain>
    </source>
</reference>
<dbReference type="EMBL" id="CP092332">
    <property type="protein sequence ID" value="WGK95107.1"/>
    <property type="molecule type" value="Genomic_DNA"/>
</dbReference>
<sequence>MEITITITEKAKAQIITFLKEENDLEAKFRLYVSLSRAQGFEYSCTVDNEVNEDDLILKYHVQENEFAVVVDSMSIQYLNGAVVDCILQDGTPSLVISNPNAQKD</sequence>